<organism evidence="1 2">
    <name type="scientific">Cyphomyrmex costatus</name>
    <dbReference type="NCBI Taxonomy" id="456900"/>
    <lineage>
        <taxon>Eukaryota</taxon>
        <taxon>Metazoa</taxon>
        <taxon>Ecdysozoa</taxon>
        <taxon>Arthropoda</taxon>
        <taxon>Hexapoda</taxon>
        <taxon>Insecta</taxon>
        <taxon>Pterygota</taxon>
        <taxon>Neoptera</taxon>
        <taxon>Endopterygota</taxon>
        <taxon>Hymenoptera</taxon>
        <taxon>Apocrita</taxon>
        <taxon>Aculeata</taxon>
        <taxon>Formicoidea</taxon>
        <taxon>Formicidae</taxon>
        <taxon>Myrmicinae</taxon>
        <taxon>Cyphomyrmex</taxon>
    </lineage>
</organism>
<accession>A0A195CQE5</accession>
<dbReference type="EMBL" id="KQ977408">
    <property type="protein sequence ID" value="KYN02968.1"/>
    <property type="molecule type" value="Genomic_DNA"/>
</dbReference>
<evidence type="ECO:0000313" key="2">
    <source>
        <dbReference type="Proteomes" id="UP000078542"/>
    </source>
</evidence>
<reference evidence="1 2" key="1">
    <citation type="submission" date="2016-03" db="EMBL/GenBank/DDBJ databases">
        <title>Cyphomyrmex costatus WGS genome.</title>
        <authorList>
            <person name="Nygaard S."/>
            <person name="Hu H."/>
            <person name="Boomsma J."/>
            <person name="Zhang G."/>
        </authorList>
    </citation>
    <scope>NUCLEOTIDE SEQUENCE [LARGE SCALE GENOMIC DNA]</scope>
    <source>
        <strain evidence="1">MS0001</strain>
        <tissue evidence="1">Whole body</tissue>
    </source>
</reference>
<dbReference type="Proteomes" id="UP000078542">
    <property type="component" value="Unassembled WGS sequence"/>
</dbReference>
<evidence type="ECO:0000313" key="1">
    <source>
        <dbReference type="EMBL" id="KYN02968.1"/>
    </source>
</evidence>
<dbReference type="AlphaFoldDB" id="A0A195CQE5"/>
<keyword evidence="2" id="KW-1185">Reference proteome</keyword>
<gene>
    <name evidence="1" type="ORF">ALC62_06256</name>
</gene>
<feature type="non-terminal residue" evidence="1">
    <location>
        <position position="1"/>
    </location>
</feature>
<protein>
    <submittedName>
        <fullName evidence="1">Uncharacterized protein</fullName>
    </submittedName>
</protein>
<proteinExistence type="predicted"/>
<name>A0A195CQE5_9HYME</name>
<sequence length="77" mass="9126">GIMLGGVKNCCVLCIFASRFFSPYFLLLSQSYTVFQPKFVTDIFPDLLFEFLQLHRLTLHLSTIKYWVFFDSFYDVH</sequence>